<keyword evidence="1" id="KW-1133">Transmembrane helix</keyword>
<feature type="transmembrane region" description="Helical" evidence="1">
    <location>
        <begin position="47"/>
        <end position="67"/>
    </location>
</feature>
<evidence type="ECO:0000313" key="2">
    <source>
        <dbReference type="EMBL" id="CAG9621298.1"/>
    </source>
</evidence>
<dbReference type="Proteomes" id="UP000789833">
    <property type="component" value="Unassembled WGS sequence"/>
</dbReference>
<comment type="caution">
    <text evidence="2">The sequence shown here is derived from an EMBL/GenBank/DDBJ whole genome shotgun (WGS) entry which is preliminary data.</text>
</comment>
<keyword evidence="1" id="KW-0472">Membrane</keyword>
<evidence type="ECO:0000256" key="1">
    <source>
        <dbReference type="SAM" id="Phobius"/>
    </source>
</evidence>
<dbReference type="RefSeq" id="WP_230501195.1">
    <property type="nucleotide sequence ID" value="NZ_CAKJTJ010000009.1"/>
</dbReference>
<evidence type="ECO:0000313" key="3">
    <source>
        <dbReference type="Proteomes" id="UP000789833"/>
    </source>
</evidence>
<reference evidence="2 3" key="1">
    <citation type="submission" date="2021-10" db="EMBL/GenBank/DDBJ databases">
        <authorList>
            <person name="Criscuolo A."/>
        </authorList>
    </citation>
    <scope>NUCLEOTIDE SEQUENCE [LARGE SCALE GENOMIC DNA]</scope>
    <source>
        <strain evidence="3">CIP 111883</strain>
    </source>
</reference>
<feature type="transmembrane region" description="Helical" evidence="1">
    <location>
        <begin position="6"/>
        <end position="26"/>
    </location>
</feature>
<keyword evidence="1" id="KW-0812">Transmembrane</keyword>
<proteinExistence type="predicted"/>
<keyword evidence="3" id="KW-1185">Reference proteome</keyword>
<organism evidence="2 3">
    <name type="scientific">Sutcliffiella rhizosphaerae</name>
    <dbReference type="NCBI Taxonomy" id="2880967"/>
    <lineage>
        <taxon>Bacteria</taxon>
        <taxon>Bacillati</taxon>
        <taxon>Bacillota</taxon>
        <taxon>Bacilli</taxon>
        <taxon>Bacillales</taxon>
        <taxon>Bacillaceae</taxon>
        <taxon>Sutcliffiella</taxon>
    </lineage>
</organism>
<sequence length="68" mass="7531">MLNIVLIIGGMFIVISGIFFGVWTSGQQHRANVNSETTVHKDFRTKVGMYSGLLGLICFGLAAIIYYF</sequence>
<dbReference type="EMBL" id="CAKJTJ010000009">
    <property type="protein sequence ID" value="CAG9621298.1"/>
    <property type="molecule type" value="Genomic_DNA"/>
</dbReference>
<accession>A0ABM8YNI0</accession>
<protein>
    <submittedName>
        <fullName evidence="2">Uncharacterized protein</fullName>
    </submittedName>
</protein>
<name>A0ABM8YNI0_9BACI</name>
<dbReference type="InterPro" id="IPR035167">
    <property type="entry name" value="DUF5316"/>
</dbReference>
<gene>
    <name evidence="2" type="ORF">BACCIP111883_02070</name>
</gene>
<dbReference type="Pfam" id="PF17247">
    <property type="entry name" value="DUF5316"/>
    <property type="match status" value="1"/>
</dbReference>